<evidence type="ECO:0000313" key="2">
    <source>
        <dbReference type="Proteomes" id="UP001596997"/>
    </source>
</evidence>
<comment type="caution">
    <text evidence="1">The sequence shown here is derived from an EMBL/GenBank/DDBJ whole genome shotgun (WGS) entry which is preliminary data.</text>
</comment>
<sequence>MNKTKQHIIIKLSAIIIALAFLLPSIANIIHTFEHKHEHKYELCDNKDEVHLHELENDCDFCKFKLNQSYHNKNTIIQHVFVVIPTKLIHTSYSFQYNFQNLSFSLRAPPVLV</sequence>
<proteinExistence type="predicted"/>
<accession>A0ABW3HY96</accession>
<reference evidence="2" key="1">
    <citation type="journal article" date="2019" name="Int. J. Syst. Evol. Microbiol.">
        <title>The Global Catalogue of Microorganisms (GCM) 10K type strain sequencing project: providing services to taxonomists for standard genome sequencing and annotation.</title>
        <authorList>
            <consortium name="The Broad Institute Genomics Platform"/>
            <consortium name="The Broad Institute Genome Sequencing Center for Infectious Disease"/>
            <person name="Wu L."/>
            <person name="Ma J."/>
        </authorList>
    </citation>
    <scope>NUCLEOTIDE SEQUENCE [LARGE SCALE GENOMIC DNA]</scope>
    <source>
        <strain evidence="2">CCUG 62114</strain>
    </source>
</reference>
<protein>
    <submittedName>
        <fullName evidence="1">Uncharacterized protein</fullName>
    </submittedName>
</protein>
<gene>
    <name evidence="1" type="ORF">ACFQ1O_00680</name>
</gene>
<dbReference type="EMBL" id="JBHTJM010000001">
    <property type="protein sequence ID" value="MFD0962514.1"/>
    <property type="molecule type" value="Genomic_DNA"/>
</dbReference>
<dbReference type="Proteomes" id="UP001596997">
    <property type="component" value="Unassembled WGS sequence"/>
</dbReference>
<evidence type="ECO:0000313" key="1">
    <source>
        <dbReference type="EMBL" id="MFD0962514.1"/>
    </source>
</evidence>
<organism evidence="1 2">
    <name type="scientific">Pseudofulvibacter geojedonensis</name>
    <dbReference type="NCBI Taxonomy" id="1123758"/>
    <lineage>
        <taxon>Bacteria</taxon>
        <taxon>Pseudomonadati</taxon>
        <taxon>Bacteroidota</taxon>
        <taxon>Flavobacteriia</taxon>
        <taxon>Flavobacteriales</taxon>
        <taxon>Flavobacteriaceae</taxon>
        <taxon>Pseudofulvibacter</taxon>
    </lineage>
</organism>
<dbReference type="RefSeq" id="WP_377712250.1">
    <property type="nucleotide sequence ID" value="NZ_JBHTJM010000001.1"/>
</dbReference>
<name>A0ABW3HY96_9FLAO</name>
<keyword evidence="2" id="KW-1185">Reference proteome</keyword>